<evidence type="ECO:0000313" key="2">
    <source>
        <dbReference type="Proteomes" id="UP000326759"/>
    </source>
</evidence>
<reference evidence="1 2" key="1">
    <citation type="journal article" date="2019" name="PLoS Biol.">
        <title>Sex chromosomes control vertical transmission of feminizing Wolbachia symbionts in an isopod.</title>
        <authorList>
            <person name="Becking T."/>
            <person name="Chebbi M.A."/>
            <person name="Giraud I."/>
            <person name="Moumen B."/>
            <person name="Laverre T."/>
            <person name="Caubet Y."/>
            <person name="Peccoud J."/>
            <person name="Gilbert C."/>
            <person name="Cordaux R."/>
        </authorList>
    </citation>
    <scope>NUCLEOTIDE SEQUENCE [LARGE SCALE GENOMIC DNA]</scope>
    <source>
        <strain evidence="1">ANa2</strain>
        <tissue evidence="1">Whole body excluding digestive tract and cuticle</tissue>
    </source>
</reference>
<keyword evidence="2" id="KW-1185">Reference proteome</keyword>
<gene>
    <name evidence="1" type="ORF">Anas_04887</name>
</gene>
<protein>
    <submittedName>
        <fullName evidence="1">Uncharacterized protein</fullName>
    </submittedName>
</protein>
<name>A0A5N5SPV6_9CRUS</name>
<evidence type="ECO:0000313" key="1">
    <source>
        <dbReference type="EMBL" id="KAB7495778.1"/>
    </source>
</evidence>
<comment type="caution">
    <text evidence="1">The sequence shown here is derived from an EMBL/GenBank/DDBJ whole genome shotgun (WGS) entry which is preliminary data.</text>
</comment>
<dbReference type="EMBL" id="SEYY01022127">
    <property type="protein sequence ID" value="KAB7495778.1"/>
    <property type="molecule type" value="Genomic_DNA"/>
</dbReference>
<sequence>MNKKKRAYDVGSEIYATEGQGHYWLIQVKGKKKEKFNNNNKKKDKYLYWYPSPPLKIEDLRECYCAQGKRIFWAYKKYFHCEVKELKMFLAKENVKA</sequence>
<dbReference type="AlphaFoldDB" id="A0A5N5SPV6"/>
<dbReference type="Proteomes" id="UP000326759">
    <property type="component" value="Unassembled WGS sequence"/>
</dbReference>
<accession>A0A5N5SPV6</accession>
<organism evidence="1 2">
    <name type="scientific">Armadillidium nasatum</name>
    <dbReference type="NCBI Taxonomy" id="96803"/>
    <lineage>
        <taxon>Eukaryota</taxon>
        <taxon>Metazoa</taxon>
        <taxon>Ecdysozoa</taxon>
        <taxon>Arthropoda</taxon>
        <taxon>Crustacea</taxon>
        <taxon>Multicrustacea</taxon>
        <taxon>Malacostraca</taxon>
        <taxon>Eumalacostraca</taxon>
        <taxon>Peracarida</taxon>
        <taxon>Isopoda</taxon>
        <taxon>Oniscidea</taxon>
        <taxon>Crinocheta</taxon>
        <taxon>Armadillidiidae</taxon>
        <taxon>Armadillidium</taxon>
    </lineage>
</organism>
<proteinExistence type="predicted"/>